<keyword evidence="2" id="KW-1185">Reference proteome</keyword>
<dbReference type="AlphaFoldDB" id="A0A0D3DW21"/>
<dbReference type="Gramene" id="Bo8g101220.1">
    <property type="protein sequence ID" value="Bo8g101220.1"/>
    <property type="gene ID" value="Bo8g101220"/>
</dbReference>
<dbReference type="HOGENOM" id="CLU_2999278_0_0_1"/>
<dbReference type="EnsemblPlants" id="Bo8g101220.1">
    <property type="protein sequence ID" value="Bo8g101220.1"/>
    <property type="gene ID" value="Bo8g101220"/>
</dbReference>
<accession>A0A0D3DW21</accession>
<evidence type="ECO:0000313" key="2">
    <source>
        <dbReference type="Proteomes" id="UP000032141"/>
    </source>
</evidence>
<reference evidence="1" key="2">
    <citation type="submission" date="2015-03" db="UniProtKB">
        <authorList>
            <consortium name="EnsemblPlants"/>
        </authorList>
    </citation>
    <scope>IDENTIFICATION</scope>
</reference>
<organism evidence="1 2">
    <name type="scientific">Brassica oleracea var. oleracea</name>
    <dbReference type="NCBI Taxonomy" id="109376"/>
    <lineage>
        <taxon>Eukaryota</taxon>
        <taxon>Viridiplantae</taxon>
        <taxon>Streptophyta</taxon>
        <taxon>Embryophyta</taxon>
        <taxon>Tracheophyta</taxon>
        <taxon>Spermatophyta</taxon>
        <taxon>Magnoliopsida</taxon>
        <taxon>eudicotyledons</taxon>
        <taxon>Gunneridae</taxon>
        <taxon>Pentapetalae</taxon>
        <taxon>rosids</taxon>
        <taxon>malvids</taxon>
        <taxon>Brassicales</taxon>
        <taxon>Brassicaceae</taxon>
        <taxon>Brassiceae</taxon>
        <taxon>Brassica</taxon>
    </lineage>
</organism>
<reference evidence="1 2" key="1">
    <citation type="journal article" date="2014" name="Genome Biol.">
        <title>Transcriptome and methylome profiling reveals relics of genome dominance in the mesopolyploid Brassica oleracea.</title>
        <authorList>
            <person name="Parkin I.A."/>
            <person name="Koh C."/>
            <person name="Tang H."/>
            <person name="Robinson S.J."/>
            <person name="Kagale S."/>
            <person name="Clarke W.E."/>
            <person name="Town C.D."/>
            <person name="Nixon J."/>
            <person name="Krishnakumar V."/>
            <person name="Bidwell S.L."/>
            <person name="Denoeud F."/>
            <person name="Belcram H."/>
            <person name="Links M.G."/>
            <person name="Just J."/>
            <person name="Clarke C."/>
            <person name="Bender T."/>
            <person name="Huebert T."/>
            <person name="Mason A.S."/>
            <person name="Pires J.C."/>
            <person name="Barker G."/>
            <person name="Moore J."/>
            <person name="Walley P.G."/>
            <person name="Manoli S."/>
            <person name="Batley J."/>
            <person name="Edwards D."/>
            <person name="Nelson M.N."/>
            <person name="Wang X."/>
            <person name="Paterson A.H."/>
            <person name="King G."/>
            <person name="Bancroft I."/>
            <person name="Chalhoub B."/>
            <person name="Sharpe A.G."/>
        </authorList>
    </citation>
    <scope>NUCLEOTIDE SEQUENCE</scope>
    <source>
        <strain evidence="1 2">cv. TO1000</strain>
    </source>
</reference>
<protein>
    <submittedName>
        <fullName evidence="1">Uncharacterized protein</fullName>
    </submittedName>
</protein>
<dbReference type="Proteomes" id="UP000032141">
    <property type="component" value="Chromosome C8"/>
</dbReference>
<name>A0A0D3DW21_BRAOL</name>
<proteinExistence type="predicted"/>
<evidence type="ECO:0000313" key="1">
    <source>
        <dbReference type="EnsemblPlants" id="Bo8g101220.1"/>
    </source>
</evidence>
<sequence>MLNASQFGQVLQMRSYTFSVMLLHYFLARQLVLEKDSELWWLFVGKPICYAIQALLL</sequence>